<feature type="domain" description="GIY-YIG" evidence="8">
    <location>
        <begin position="9"/>
        <end position="87"/>
    </location>
</feature>
<dbReference type="InterPro" id="IPR035901">
    <property type="entry name" value="GIY-YIG_endonuc_sf"/>
</dbReference>
<dbReference type="GO" id="GO:0009381">
    <property type="term" value="F:excinuclease ABC activity"/>
    <property type="evidence" value="ECO:0007669"/>
    <property type="project" value="UniProtKB-UniRule"/>
</dbReference>
<dbReference type="InterPro" id="IPR000305">
    <property type="entry name" value="GIY-YIG_endonuc"/>
</dbReference>
<dbReference type="GO" id="GO:0006289">
    <property type="term" value="P:nucleotide-excision repair"/>
    <property type="evidence" value="ECO:0007669"/>
    <property type="project" value="UniProtKB-UniRule"/>
</dbReference>
<dbReference type="InterPro" id="IPR001943">
    <property type="entry name" value="UVR_dom"/>
</dbReference>
<dbReference type="PROSITE" id="PS50164">
    <property type="entry name" value="GIY_YIG"/>
    <property type="match status" value="1"/>
</dbReference>
<dbReference type="HAMAP" id="MF_00203">
    <property type="entry name" value="UvrC"/>
    <property type="match status" value="1"/>
</dbReference>
<comment type="subunit">
    <text evidence="6">Interacts with UvrB in an incision complex.</text>
</comment>
<dbReference type="GO" id="GO:0003677">
    <property type="term" value="F:DNA binding"/>
    <property type="evidence" value="ECO:0007669"/>
    <property type="project" value="UniProtKB-UniRule"/>
</dbReference>
<dbReference type="PROSITE" id="PS50151">
    <property type="entry name" value="UVR"/>
    <property type="match status" value="1"/>
</dbReference>
<evidence type="ECO:0000256" key="5">
    <source>
        <dbReference type="ARBA" id="ARBA00023204"/>
    </source>
</evidence>
<evidence type="ECO:0000256" key="4">
    <source>
        <dbReference type="ARBA" id="ARBA00022881"/>
    </source>
</evidence>
<organism evidence="10 11">
    <name type="scientific">candidate division TA06 bacterium</name>
    <dbReference type="NCBI Taxonomy" id="2250710"/>
    <lineage>
        <taxon>Bacteria</taxon>
        <taxon>Bacteria division TA06</taxon>
    </lineage>
</organism>
<evidence type="ECO:0000259" key="7">
    <source>
        <dbReference type="PROSITE" id="PS50151"/>
    </source>
</evidence>
<comment type="function">
    <text evidence="6">The UvrABC repair system catalyzes the recognition and processing of DNA lesions. UvrC both incises the 5' and 3' sides of the lesion. The N-terminal half is responsible for the 3' incision and the C-terminal half is responsible for the 5' incision.</text>
</comment>
<feature type="domain" description="UvrC family homology region profile" evidence="9">
    <location>
        <begin position="245"/>
        <end position="462"/>
    </location>
</feature>
<dbReference type="Gene3D" id="4.10.860.10">
    <property type="entry name" value="UVR domain"/>
    <property type="match status" value="1"/>
</dbReference>
<dbReference type="Pfam" id="PF14520">
    <property type="entry name" value="HHH_5"/>
    <property type="match status" value="1"/>
</dbReference>
<dbReference type="Pfam" id="PF02151">
    <property type="entry name" value="UVR"/>
    <property type="match status" value="1"/>
</dbReference>
<gene>
    <name evidence="6" type="primary">uvrC</name>
    <name evidence="10" type="ORF">DRP44_00965</name>
</gene>
<evidence type="ECO:0000259" key="9">
    <source>
        <dbReference type="PROSITE" id="PS50165"/>
    </source>
</evidence>
<dbReference type="Gene3D" id="3.30.420.340">
    <property type="entry name" value="UvrC, RNAse H endonuclease domain"/>
    <property type="match status" value="1"/>
</dbReference>
<name>A0A660SB95_UNCT6</name>
<dbReference type="PANTHER" id="PTHR30562:SF1">
    <property type="entry name" value="UVRABC SYSTEM PROTEIN C"/>
    <property type="match status" value="1"/>
</dbReference>
<keyword evidence="1 6" id="KW-0963">Cytoplasm</keyword>
<evidence type="ECO:0000259" key="8">
    <source>
        <dbReference type="PROSITE" id="PS50164"/>
    </source>
</evidence>
<reference evidence="10 11" key="1">
    <citation type="submission" date="2018-06" db="EMBL/GenBank/DDBJ databases">
        <title>Extensive metabolic versatility and redundancy in microbially diverse, dynamic hydrothermal sediments.</title>
        <authorList>
            <person name="Dombrowski N."/>
            <person name="Teske A."/>
            <person name="Baker B.J."/>
        </authorList>
    </citation>
    <scope>NUCLEOTIDE SEQUENCE [LARGE SCALE GENOMIC DNA]</scope>
    <source>
        <strain evidence="10">B35_G9</strain>
    </source>
</reference>
<dbReference type="Pfam" id="PF22920">
    <property type="entry name" value="UvrC_RNaseH"/>
    <property type="match status" value="1"/>
</dbReference>
<dbReference type="Pfam" id="PF01541">
    <property type="entry name" value="GIY-YIG"/>
    <property type="match status" value="1"/>
</dbReference>
<dbReference type="InterPro" id="IPR050066">
    <property type="entry name" value="UvrABC_protein_C"/>
</dbReference>
<feature type="domain" description="UVR" evidence="7">
    <location>
        <begin position="194"/>
        <end position="229"/>
    </location>
</feature>
<dbReference type="EMBL" id="QNBC01000006">
    <property type="protein sequence ID" value="RKX67933.1"/>
    <property type="molecule type" value="Genomic_DNA"/>
</dbReference>
<sequence length="581" mass="66974">MKLDKKIPELSGVYLMKSASGTILYIGKAKNLKRRISSYFDKKQENSRIAKLVAKVKDIDWIITENETEALILENNLIKLHKPYYNIQLKDDKTYPYIKITIKDKFPGMYITRQHIDDGSLYFGPYTKVGAAQKLFNLLKHTFKIRTCNQHMPDRACLDYHIKLCWAPCIDKIDEKTYNMSVKSAIEFLSGDIAKSLTRLNSEMKKNISIMQFEKAAVIRDTIKSIQQLRDHQHVMLQSRKSIDFISLLTSDSNAVAGVFRLRDGAIVGKEIYHISNPLNEDMETLTSHFILRYVNISFQLPPVIKIKRAHNISLINDSIAFLKKNIRIRSVYGAEEKALMRMLEENIRFEIEKEKQHRQFRASITIKALKDALNLNFLPKYMACFDISHLYGNYSVGSAVVFFNGKPLKKRYRHFRIKSITGINDFDMIHEVVSRYLSHKENRKTDIIVVDGGAIQLQKAKAAVRAKRLKIPVIALAKKLEEIYIGEKEIISLSKTSPALKLLQQIRDESHRFAISYNRSLRKNDFRFLLEQIKGIGKKRAMLLLTTFGSMENIGKASLKELTQLPGINRAIAKEIKKLI</sequence>
<dbReference type="AlphaFoldDB" id="A0A660SB95"/>
<dbReference type="Gene3D" id="3.40.1440.10">
    <property type="entry name" value="GIY-YIG endonuclease"/>
    <property type="match status" value="1"/>
</dbReference>
<dbReference type="FunFam" id="3.40.1440.10:FF:000001">
    <property type="entry name" value="UvrABC system protein C"/>
    <property type="match status" value="1"/>
</dbReference>
<comment type="subcellular location">
    <subcellularLocation>
        <location evidence="6">Cytoplasm</location>
    </subcellularLocation>
</comment>
<protein>
    <recommendedName>
        <fullName evidence="6">UvrABC system protein C</fullName>
        <shortName evidence="6">Protein UvrC</shortName>
    </recommendedName>
    <alternativeName>
        <fullName evidence="6">Excinuclease ABC subunit C</fullName>
    </alternativeName>
</protein>
<dbReference type="InterPro" id="IPR004791">
    <property type="entry name" value="UvrC"/>
</dbReference>
<dbReference type="SUPFAM" id="SSF46600">
    <property type="entry name" value="C-terminal UvrC-binding domain of UvrB"/>
    <property type="match status" value="1"/>
</dbReference>
<evidence type="ECO:0000256" key="2">
    <source>
        <dbReference type="ARBA" id="ARBA00022763"/>
    </source>
</evidence>
<dbReference type="GO" id="GO:0005737">
    <property type="term" value="C:cytoplasm"/>
    <property type="evidence" value="ECO:0007669"/>
    <property type="project" value="UniProtKB-SubCell"/>
</dbReference>
<dbReference type="InterPro" id="IPR047296">
    <property type="entry name" value="GIY-YIG_UvrC_Cho"/>
</dbReference>
<keyword evidence="4 6" id="KW-0267">Excision nuclease</keyword>
<evidence type="ECO:0000256" key="3">
    <source>
        <dbReference type="ARBA" id="ARBA00022769"/>
    </source>
</evidence>
<dbReference type="InterPro" id="IPR038476">
    <property type="entry name" value="UvrC_RNase_H_dom_sf"/>
</dbReference>
<evidence type="ECO:0000256" key="1">
    <source>
        <dbReference type="ARBA" id="ARBA00022490"/>
    </source>
</evidence>
<dbReference type="CDD" id="cd10434">
    <property type="entry name" value="GIY-YIG_UvrC_Cho"/>
    <property type="match status" value="1"/>
</dbReference>
<comment type="similarity">
    <text evidence="6">Belongs to the UvrC family.</text>
</comment>
<dbReference type="GO" id="GO:0009432">
    <property type="term" value="P:SOS response"/>
    <property type="evidence" value="ECO:0007669"/>
    <property type="project" value="UniProtKB-UniRule"/>
</dbReference>
<keyword evidence="5 6" id="KW-0234">DNA repair</keyword>
<dbReference type="InterPro" id="IPR036876">
    <property type="entry name" value="UVR_dom_sf"/>
</dbReference>
<dbReference type="Proteomes" id="UP000282321">
    <property type="component" value="Unassembled WGS sequence"/>
</dbReference>
<dbReference type="PROSITE" id="PS50165">
    <property type="entry name" value="UVRC"/>
    <property type="match status" value="1"/>
</dbReference>
<dbReference type="NCBIfam" id="TIGR00194">
    <property type="entry name" value="uvrC"/>
    <property type="match status" value="1"/>
</dbReference>
<dbReference type="InterPro" id="IPR001162">
    <property type="entry name" value="UvrC_RNase_H_dom"/>
</dbReference>
<dbReference type="SMART" id="SM00465">
    <property type="entry name" value="GIYc"/>
    <property type="match status" value="1"/>
</dbReference>
<proteinExistence type="inferred from homology"/>
<dbReference type="InterPro" id="IPR010994">
    <property type="entry name" value="RuvA_2-like"/>
</dbReference>
<dbReference type="SUPFAM" id="SSF82771">
    <property type="entry name" value="GIY-YIG endonuclease"/>
    <property type="match status" value="1"/>
</dbReference>
<keyword evidence="2 6" id="KW-0227">DNA damage</keyword>
<evidence type="ECO:0000256" key="6">
    <source>
        <dbReference type="HAMAP-Rule" id="MF_00203"/>
    </source>
</evidence>
<dbReference type="Gene3D" id="1.10.150.20">
    <property type="entry name" value="5' to 3' exonuclease, C-terminal subdomain"/>
    <property type="match status" value="1"/>
</dbReference>
<keyword evidence="6" id="KW-0742">SOS response</keyword>
<dbReference type="PANTHER" id="PTHR30562">
    <property type="entry name" value="UVRC/OXIDOREDUCTASE"/>
    <property type="match status" value="1"/>
</dbReference>
<evidence type="ECO:0000313" key="11">
    <source>
        <dbReference type="Proteomes" id="UP000282321"/>
    </source>
</evidence>
<dbReference type="SUPFAM" id="SSF47781">
    <property type="entry name" value="RuvA domain 2-like"/>
    <property type="match status" value="1"/>
</dbReference>
<accession>A0A660SB95</accession>
<dbReference type="GO" id="GO:0009380">
    <property type="term" value="C:excinuclease repair complex"/>
    <property type="evidence" value="ECO:0007669"/>
    <property type="project" value="InterPro"/>
</dbReference>
<comment type="caution">
    <text evidence="10">The sequence shown here is derived from an EMBL/GenBank/DDBJ whole genome shotgun (WGS) entry which is preliminary data.</text>
</comment>
<keyword evidence="3 6" id="KW-0228">DNA excision</keyword>
<dbReference type="Pfam" id="PF08459">
    <property type="entry name" value="UvrC_RNaseH_dom"/>
    <property type="match status" value="1"/>
</dbReference>
<evidence type="ECO:0000313" key="10">
    <source>
        <dbReference type="EMBL" id="RKX67933.1"/>
    </source>
</evidence>